<dbReference type="EMBL" id="BDSP01000115">
    <property type="protein sequence ID" value="GAX17363.1"/>
    <property type="molecule type" value="Genomic_DNA"/>
</dbReference>
<dbReference type="InterPro" id="IPR013078">
    <property type="entry name" value="His_Pase_superF_clade-1"/>
</dbReference>
<dbReference type="Proteomes" id="UP000198406">
    <property type="component" value="Unassembled WGS sequence"/>
</dbReference>
<dbReference type="PANTHER" id="PTHR47623">
    <property type="entry name" value="OS09G0287300 PROTEIN"/>
    <property type="match status" value="1"/>
</dbReference>
<dbReference type="CDD" id="cd07067">
    <property type="entry name" value="HP_PGM_like"/>
    <property type="match status" value="1"/>
</dbReference>
<dbReference type="Pfam" id="PF00300">
    <property type="entry name" value="His_Phos_1"/>
    <property type="match status" value="1"/>
</dbReference>
<feature type="transmembrane region" description="Helical" evidence="2">
    <location>
        <begin position="28"/>
        <end position="44"/>
    </location>
</feature>
<evidence type="ECO:0000256" key="1">
    <source>
        <dbReference type="SAM" id="MobiDB-lite"/>
    </source>
</evidence>
<feature type="compositionally biased region" description="Polar residues" evidence="1">
    <location>
        <begin position="1"/>
        <end position="10"/>
    </location>
</feature>
<evidence type="ECO:0008006" key="5">
    <source>
        <dbReference type="Google" id="ProtNLM"/>
    </source>
</evidence>
<comment type="caution">
    <text evidence="3">The sequence shown here is derived from an EMBL/GenBank/DDBJ whole genome shotgun (WGS) entry which is preliminary data.</text>
</comment>
<dbReference type="AlphaFoldDB" id="A0A1Z5JTL8"/>
<dbReference type="PANTHER" id="PTHR47623:SF1">
    <property type="entry name" value="OS09G0287300 PROTEIN"/>
    <property type="match status" value="1"/>
</dbReference>
<keyword evidence="2" id="KW-1133">Transmembrane helix</keyword>
<dbReference type="Gene3D" id="3.40.50.1240">
    <property type="entry name" value="Phosphoglycerate mutase-like"/>
    <property type="match status" value="1"/>
</dbReference>
<sequence length="243" mass="27242">MADTPPNVSYGSIEVPSPPHSPRRKMRFPYAAPTFFLLVLIVAIRQHSLLKQRKSSLLMGSPSNQSTFSLLLLRHANVSEENTLTMSDFEKPLDPTGESEAIWVGKMLRKAHIPPPDTVFSSASLRTRETLDLVAAHAQWEDRFPPVQYATAWYDLAFDGNHGYRDYLADVLQSSPFRRVMVVGHNPAIELLVNQLLPIATFIQVPSGSLIEIQFTTMQDWGEIRNAVGAMALFLNPINRDSQ</sequence>
<keyword evidence="2" id="KW-0472">Membrane</keyword>
<accession>A0A1Z5JTL8</accession>
<keyword evidence="2" id="KW-0812">Transmembrane</keyword>
<reference evidence="3 4" key="1">
    <citation type="journal article" date="2015" name="Plant Cell">
        <title>Oil accumulation by the oleaginous diatom Fistulifera solaris as revealed by the genome and transcriptome.</title>
        <authorList>
            <person name="Tanaka T."/>
            <person name="Maeda Y."/>
            <person name="Veluchamy A."/>
            <person name="Tanaka M."/>
            <person name="Abida H."/>
            <person name="Marechal E."/>
            <person name="Bowler C."/>
            <person name="Muto M."/>
            <person name="Sunaga Y."/>
            <person name="Tanaka M."/>
            <person name="Yoshino T."/>
            <person name="Taniguchi T."/>
            <person name="Fukuda Y."/>
            <person name="Nemoto M."/>
            <person name="Matsumoto M."/>
            <person name="Wong P.S."/>
            <person name="Aburatani S."/>
            <person name="Fujibuchi W."/>
        </authorList>
    </citation>
    <scope>NUCLEOTIDE SEQUENCE [LARGE SCALE GENOMIC DNA]</scope>
    <source>
        <strain evidence="3 4">JPCC DA0580</strain>
    </source>
</reference>
<protein>
    <recommendedName>
        <fullName evidence="5">Phosphohistidine phosphatase</fullName>
    </recommendedName>
</protein>
<feature type="region of interest" description="Disordered" evidence="1">
    <location>
        <begin position="1"/>
        <end position="24"/>
    </location>
</feature>
<name>A0A1Z5JTL8_FISSO</name>
<gene>
    <name evidence="3" type="ORF">FisN_41Hu002</name>
</gene>
<keyword evidence="4" id="KW-1185">Reference proteome</keyword>
<organism evidence="3 4">
    <name type="scientific">Fistulifera solaris</name>
    <name type="common">Oleaginous diatom</name>
    <dbReference type="NCBI Taxonomy" id="1519565"/>
    <lineage>
        <taxon>Eukaryota</taxon>
        <taxon>Sar</taxon>
        <taxon>Stramenopiles</taxon>
        <taxon>Ochrophyta</taxon>
        <taxon>Bacillariophyta</taxon>
        <taxon>Bacillariophyceae</taxon>
        <taxon>Bacillariophycidae</taxon>
        <taxon>Naviculales</taxon>
        <taxon>Naviculaceae</taxon>
        <taxon>Fistulifera</taxon>
    </lineage>
</organism>
<evidence type="ECO:0000256" key="2">
    <source>
        <dbReference type="SAM" id="Phobius"/>
    </source>
</evidence>
<evidence type="ECO:0000313" key="3">
    <source>
        <dbReference type="EMBL" id="GAX17363.1"/>
    </source>
</evidence>
<dbReference type="OrthoDB" id="2019724at2759"/>
<evidence type="ECO:0000313" key="4">
    <source>
        <dbReference type="Proteomes" id="UP000198406"/>
    </source>
</evidence>
<dbReference type="SUPFAM" id="SSF53254">
    <property type="entry name" value="Phosphoglycerate mutase-like"/>
    <property type="match status" value="1"/>
</dbReference>
<dbReference type="InParanoid" id="A0A1Z5JTL8"/>
<dbReference type="InterPro" id="IPR029033">
    <property type="entry name" value="His_PPase_superfam"/>
</dbReference>
<proteinExistence type="predicted"/>